<comment type="caution">
    <text evidence="1">The sequence shown here is derived from an EMBL/GenBank/DDBJ whole genome shotgun (WGS) entry which is preliminary data.</text>
</comment>
<gene>
    <name evidence="1" type="ORF">HPB49_018548</name>
</gene>
<sequence length="456" mass="50533">MTKMIARFVARGMHPYNIVEEPGFLDMMKFAMPDYAVPSRTFSRAIIPDLYASSKEKVKKKLGDIFSSGVESLSITSGGWTSWENDSYVCVTCHIMDSDFMQHVHALACTEMTDSHTAANLELFITGVIEEWEIPAHDTVPIFVVTDNGRNFTSAVAGSSWNSVQCFGHTLQLCVSDAKREVSGFLQLCAKARAIVATYKRSAKARGRLQEIQRNMQLDPLEVTQDIPRRWNSEHAMMARLVKFRTVITVELSESDAVPNLNASEWKLMNAAVQVLKPPDHAITELSGDRYPTLSQVIPLLQCTEVVLVELVLVSEGGEAALLASSLLHSIKTRFPDILMSRFPALAILVDPRYKDVCYAERPAKQWAFTLLTTAAGETVPVHQHGSATSENSTCSADPSGDSVWSAFTHFSSRAHDQSSRTISDEAAAYLKMSVMLNDPQSNGCSLYSQRQQKRL</sequence>
<name>A0ACB8E270_DERSI</name>
<protein>
    <submittedName>
        <fullName evidence="1">Uncharacterized protein</fullName>
    </submittedName>
</protein>
<evidence type="ECO:0000313" key="2">
    <source>
        <dbReference type="Proteomes" id="UP000821865"/>
    </source>
</evidence>
<dbReference type="EMBL" id="CM023470">
    <property type="protein sequence ID" value="KAH7980725.1"/>
    <property type="molecule type" value="Genomic_DNA"/>
</dbReference>
<proteinExistence type="predicted"/>
<organism evidence="1 2">
    <name type="scientific">Dermacentor silvarum</name>
    <name type="common">Tick</name>
    <dbReference type="NCBI Taxonomy" id="543639"/>
    <lineage>
        <taxon>Eukaryota</taxon>
        <taxon>Metazoa</taxon>
        <taxon>Ecdysozoa</taxon>
        <taxon>Arthropoda</taxon>
        <taxon>Chelicerata</taxon>
        <taxon>Arachnida</taxon>
        <taxon>Acari</taxon>
        <taxon>Parasitiformes</taxon>
        <taxon>Ixodida</taxon>
        <taxon>Ixodoidea</taxon>
        <taxon>Ixodidae</taxon>
        <taxon>Rhipicephalinae</taxon>
        <taxon>Dermacentor</taxon>
    </lineage>
</organism>
<dbReference type="Proteomes" id="UP000821865">
    <property type="component" value="Chromosome 1"/>
</dbReference>
<evidence type="ECO:0000313" key="1">
    <source>
        <dbReference type="EMBL" id="KAH7980725.1"/>
    </source>
</evidence>
<reference evidence="1" key="1">
    <citation type="submission" date="2020-05" db="EMBL/GenBank/DDBJ databases">
        <title>Large-scale comparative analyses of tick genomes elucidate their genetic diversity and vector capacities.</title>
        <authorList>
            <person name="Jia N."/>
            <person name="Wang J."/>
            <person name="Shi W."/>
            <person name="Du L."/>
            <person name="Sun Y."/>
            <person name="Zhan W."/>
            <person name="Jiang J."/>
            <person name="Wang Q."/>
            <person name="Zhang B."/>
            <person name="Ji P."/>
            <person name="Sakyi L.B."/>
            <person name="Cui X."/>
            <person name="Yuan T."/>
            <person name="Jiang B."/>
            <person name="Yang W."/>
            <person name="Lam T.T.-Y."/>
            <person name="Chang Q."/>
            <person name="Ding S."/>
            <person name="Wang X."/>
            <person name="Zhu J."/>
            <person name="Ruan X."/>
            <person name="Zhao L."/>
            <person name="Wei J."/>
            <person name="Que T."/>
            <person name="Du C."/>
            <person name="Cheng J."/>
            <person name="Dai P."/>
            <person name="Han X."/>
            <person name="Huang E."/>
            <person name="Gao Y."/>
            <person name="Liu J."/>
            <person name="Shao H."/>
            <person name="Ye R."/>
            <person name="Li L."/>
            <person name="Wei W."/>
            <person name="Wang X."/>
            <person name="Wang C."/>
            <person name="Yang T."/>
            <person name="Huo Q."/>
            <person name="Li W."/>
            <person name="Guo W."/>
            <person name="Chen H."/>
            <person name="Zhou L."/>
            <person name="Ni X."/>
            <person name="Tian J."/>
            <person name="Zhou Y."/>
            <person name="Sheng Y."/>
            <person name="Liu T."/>
            <person name="Pan Y."/>
            <person name="Xia L."/>
            <person name="Li J."/>
            <person name="Zhao F."/>
            <person name="Cao W."/>
        </authorList>
    </citation>
    <scope>NUCLEOTIDE SEQUENCE</scope>
    <source>
        <strain evidence="1">Dsil-2018</strain>
    </source>
</reference>
<accession>A0ACB8E270</accession>
<keyword evidence="2" id="KW-1185">Reference proteome</keyword>